<proteinExistence type="predicted"/>
<accession>A0A976N0P5</accession>
<protein>
    <submittedName>
        <fullName evidence="1">Uncharacterized protein</fullName>
    </submittedName>
</protein>
<dbReference type="EMBL" id="OM869632">
    <property type="protein sequence ID" value="UPW36331.1"/>
    <property type="molecule type" value="Genomic_DNA"/>
</dbReference>
<sequence length="70" mass="8532">MKVWRVHFDGFLYEKKISFSVYIKLNDRLFMEQHDREITKLKRLKEISIKLDSCLELLQAILIKFSNKEN</sequence>
<name>A0A976N0P5_9VIRU</name>
<evidence type="ECO:0000313" key="1">
    <source>
        <dbReference type="EMBL" id="UPW36331.1"/>
    </source>
</evidence>
<reference evidence="1" key="1">
    <citation type="submission" date="2022-02" db="EMBL/GenBank/DDBJ databases">
        <title>Towards deciphering the DNA virus diversity associated with rodent species in the families Cricetidae and Heteromyidae.</title>
        <authorList>
            <person name="Lund M."/>
            <person name="Larsen B.B."/>
            <person name="Gryseels S."/>
            <person name="Kraberger S."/>
            <person name="Rowsey D.M."/>
            <person name="Steger L."/>
            <person name="Yule K.M."/>
            <person name="Upham N.S."/>
            <person name="Worobey M."/>
            <person name="Van Doorslaer K."/>
            <person name="Varsani A."/>
        </authorList>
    </citation>
    <scope>NUCLEOTIDE SEQUENCE</scope>
    <source>
        <strain evidence="1">NeonRodF8_48</strain>
    </source>
</reference>
<organism evidence="1">
    <name type="scientific">Peromfec virus RodF8_48</name>
    <dbReference type="NCBI Taxonomy" id="2929379"/>
    <lineage>
        <taxon>Viruses</taxon>
        <taxon>Monodnaviria</taxon>
        <taxon>Sangervirae</taxon>
        <taxon>Phixviricota</taxon>
        <taxon>Malgrandaviricetes</taxon>
        <taxon>Petitvirales</taxon>
        <taxon>Microviridae</taxon>
    </lineage>
</organism>